<sequence>MKQLLRFIDAFSEGLGRLCAWLTLVMAGLLLAVVVLRYGFSLGSIALQESVMYLHGIAFMLGAGYTLKQQGHVRVDVFYRNFSERRQALVDFVGTLVLLLPVTLFIGFVSWDYVMMSWARGEASAEAGGLAFVYVQKTLLLLFVVSMSLAGIAELIRNGAKLFGKEGEWH</sequence>
<feature type="transmembrane region" description="Helical" evidence="9">
    <location>
        <begin position="50"/>
        <end position="67"/>
    </location>
</feature>
<dbReference type="EMBL" id="BSNC01000005">
    <property type="protein sequence ID" value="GLP96796.1"/>
    <property type="molecule type" value="Genomic_DNA"/>
</dbReference>
<evidence type="ECO:0000256" key="1">
    <source>
        <dbReference type="ARBA" id="ARBA00004429"/>
    </source>
</evidence>
<evidence type="ECO:0000256" key="9">
    <source>
        <dbReference type="RuleBase" id="RU369079"/>
    </source>
</evidence>
<protein>
    <recommendedName>
        <fullName evidence="9">TRAP transporter small permease protein</fullName>
    </recommendedName>
</protein>
<keyword evidence="4 9" id="KW-0997">Cell inner membrane</keyword>
<evidence type="ECO:0000256" key="5">
    <source>
        <dbReference type="ARBA" id="ARBA00022692"/>
    </source>
</evidence>
<keyword evidence="3" id="KW-1003">Cell membrane</keyword>
<reference evidence="11" key="2">
    <citation type="submission" date="2023-01" db="EMBL/GenBank/DDBJ databases">
        <title>Draft genome sequence of Paraferrimonas sedimenticola strain NBRC 101628.</title>
        <authorList>
            <person name="Sun Q."/>
            <person name="Mori K."/>
        </authorList>
    </citation>
    <scope>NUCLEOTIDE SEQUENCE</scope>
    <source>
        <strain evidence="11">NBRC 101628</strain>
    </source>
</reference>
<dbReference type="InterPro" id="IPR055348">
    <property type="entry name" value="DctQ"/>
</dbReference>
<comment type="subcellular location">
    <subcellularLocation>
        <location evidence="1 9">Cell inner membrane</location>
        <topology evidence="1 9">Multi-pass membrane protein</topology>
    </subcellularLocation>
</comment>
<comment type="subunit">
    <text evidence="9">The complex comprises the extracytoplasmic solute receptor protein and the two transmembrane proteins.</text>
</comment>
<keyword evidence="12" id="KW-1185">Reference proteome</keyword>
<keyword evidence="2 9" id="KW-0813">Transport</keyword>
<feature type="transmembrane region" description="Helical" evidence="9">
    <location>
        <begin position="20"/>
        <end position="38"/>
    </location>
</feature>
<gene>
    <name evidence="11" type="ORF">GCM10007895_21020</name>
</gene>
<evidence type="ECO:0000313" key="11">
    <source>
        <dbReference type="EMBL" id="GLP96796.1"/>
    </source>
</evidence>
<reference evidence="11" key="1">
    <citation type="journal article" date="2014" name="Int. J. Syst. Evol. Microbiol.">
        <title>Complete genome sequence of Corynebacterium casei LMG S-19264T (=DSM 44701T), isolated from a smear-ripened cheese.</title>
        <authorList>
            <consortium name="US DOE Joint Genome Institute (JGI-PGF)"/>
            <person name="Walter F."/>
            <person name="Albersmeier A."/>
            <person name="Kalinowski J."/>
            <person name="Ruckert C."/>
        </authorList>
    </citation>
    <scope>NUCLEOTIDE SEQUENCE</scope>
    <source>
        <strain evidence="11">NBRC 101628</strain>
    </source>
</reference>
<feature type="domain" description="Tripartite ATP-independent periplasmic transporters DctQ component" evidence="10">
    <location>
        <begin position="26"/>
        <end position="157"/>
    </location>
</feature>
<feature type="transmembrane region" description="Helical" evidence="9">
    <location>
        <begin position="131"/>
        <end position="156"/>
    </location>
</feature>
<feature type="transmembrane region" description="Helical" evidence="9">
    <location>
        <begin position="88"/>
        <end position="111"/>
    </location>
</feature>
<evidence type="ECO:0000259" key="10">
    <source>
        <dbReference type="Pfam" id="PF04290"/>
    </source>
</evidence>
<proteinExistence type="inferred from homology"/>
<evidence type="ECO:0000256" key="2">
    <source>
        <dbReference type="ARBA" id="ARBA00022448"/>
    </source>
</evidence>
<evidence type="ECO:0000256" key="3">
    <source>
        <dbReference type="ARBA" id="ARBA00022475"/>
    </source>
</evidence>
<dbReference type="Pfam" id="PF04290">
    <property type="entry name" value="DctQ"/>
    <property type="match status" value="1"/>
</dbReference>
<keyword evidence="6 9" id="KW-1133">Transmembrane helix</keyword>
<name>A0AA37RX94_9GAMM</name>
<evidence type="ECO:0000256" key="8">
    <source>
        <dbReference type="ARBA" id="ARBA00038436"/>
    </source>
</evidence>
<dbReference type="Proteomes" id="UP001161422">
    <property type="component" value="Unassembled WGS sequence"/>
</dbReference>
<evidence type="ECO:0000256" key="6">
    <source>
        <dbReference type="ARBA" id="ARBA00022989"/>
    </source>
</evidence>
<comment type="caution">
    <text evidence="11">The sequence shown here is derived from an EMBL/GenBank/DDBJ whole genome shotgun (WGS) entry which is preliminary data.</text>
</comment>
<evidence type="ECO:0000313" key="12">
    <source>
        <dbReference type="Proteomes" id="UP001161422"/>
    </source>
</evidence>
<comment type="similarity">
    <text evidence="8 9">Belongs to the TRAP transporter small permease family.</text>
</comment>
<dbReference type="GO" id="GO:0022857">
    <property type="term" value="F:transmembrane transporter activity"/>
    <property type="evidence" value="ECO:0007669"/>
    <property type="project" value="UniProtKB-UniRule"/>
</dbReference>
<evidence type="ECO:0000256" key="4">
    <source>
        <dbReference type="ARBA" id="ARBA00022519"/>
    </source>
</evidence>
<evidence type="ECO:0000256" key="7">
    <source>
        <dbReference type="ARBA" id="ARBA00023136"/>
    </source>
</evidence>
<dbReference type="PANTHER" id="PTHR35011:SF4">
    <property type="entry name" value="SLL1102 PROTEIN"/>
    <property type="match status" value="1"/>
</dbReference>
<dbReference type="InterPro" id="IPR007387">
    <property type="entry name" value="TRAP_DctQ"/>
</dbReference>
<dbReference type="AlphaFoldDB" id="A0AA37RX94"/>
<accession>A0AA37RX94</accession>
<dbReference type="GO" id="GO:0005886">
    <property type="term" value="C:plasma membrane"/>
    <property type="evidence" value="ECO:0007669"/>
    <property type="project" value="UniProtKB-SubCell"/>
</dbReference>
<keyword evidence="7 9" id="KW-0472">Membrane</keyword>
<dbReference type="RefSeq" id="WP_245837030.1">
    <property type="nucleotide sequence ID" value="NZ_BSNC01000005.1"/>
</dbReference>
<dbReference type="PANTHER" id="PTHR35011">
    <property type="entry name" value="2,3-DIKETO-L-GULONATE TRAP TRANSPORTER SMALL PERMEASE PROTEIN YIAM"/>
    <property type="match status" value="1"/>
</dbReference>
<keyword evidence="5 9" id="KW-0812">Transmembrane</keyword>
<comment type="function">
    <text evidence="9">Part of the tripartite ATP-independent periplasmic (TRAP) transport system.</text>
</comment>
<organism evidence="11 12">
    <name type="scientific">Paraferrimonas sedimenticola</name>
    <dbReference type="NCBI Taxonomy" id="375674"/>
    <lineage>
        <taxon>Bacteria</taxon>
        <taxon>Pseudomonadati</taxon>
        <taxon>Pseudomonadota</taxon>
        <taxon>Gammaproteobacteria</taxon>
        <taxon>Alteromonadales</taxon>
        <taxon>Ferrimonadaceae</taxon>
        <taxon>Paraferrimonas</taxon>
    </lineage>
</organism>